<reference evidence="2 3" key="1">
    <citation type="submission" date="2018-07" db="EMBL/GenBank/DDBJ databases">
        <title>Streptomyces species from bats.</title>
        <authorList>
            <person name="Dunlap C."/>
        </authorList>
    </citation>
    <scope>NUCLEOTIDE SEQUENCE [LARGE SCALE GENOMIC DNA]</scope>
    <source>
        <strain evidence="2 3">AC230</strain>
    </source>
</reference>
<keyword evidence="2" id="KW-0547">Nucleotide-binding</keyword>
<evidence type="ECO:0000313" key="3">
    <source>
        <dbReference type="Proteomes" id="UP000253741"/>
    </source>
</evidence>
<dbReference type="PANTHER" id="PTHR35526:SF3">
    <property type="entry name" value="ANTI-SIGMA-F FACTOR RSBW"/>
    <property type="match status" value="1"/>
</dbReference>
<comment type="caution">
    <text evidence="2">The sequence shown here is derived from an EMBL/GenBank/DDBJ whole genome shotgun (WGS) entry which is preliminary data.</text>
</comment>
<dbReference type="InterPro" id="IPR050267">
    <property type="entry name" value="Anti-sigma-factor_SerPK"/>
</dbReference>
<dbReference type="EMBL" id="QQNA01000246">
    <property type="protein sequence ID" value="RDG35153.1"/>
    <property type="molecule type" value="Genomic_DNA"/>
</dbReference>
<sequence length="129" mass="13465">MEAVPVGAALGALLANVHRHVGEGTRCAVELRWTGRHLTVAVEDEGPRLPRLLSAGGGGLARVAALSDSWGTCATERGKVVWFTRSVATPQDIPRRPAPPLTPVGTVCGPPAREGRHEALATGGVRVRP</sequence>
<dbReference type="InterPro" id="IPR036890">
    <property type="entry name" value="HATPase_C_sf"/>
</dbReference>
<proteinExistence type="predicted"/>
<gene>
    <name evidence="2" type="ORF">DVH02_26890</name>
</gene>
<evidence type="ECO:0000313" key="2">
    <source>
        <dbReference type="EMBL" id="RDG35153.1"/>
    </source>
</evidence>
<name>A0A370B5L1_9ACTN</name>
<evidence type="ECO:0000256" key="1">
    <source>
        <dbReference type="SAM" id="MobiDB-lite"/>
    </source>
</evidence>
<dbReference type="GO" id="GO:0005524">
    <property type="term" value="F:ATP binding"/>
    <property type="evidence" value="ECO:0007669"/>
    <property type="project" value="UniProtKB-KW"/>
</dbReference>
<feature type="region of interest" description="Disordered" evidence="1">
    <location>
        <begin position="92"/>
        <end position="129"/>
    </location>
</feature>
<organism evidence="2 3">
    <name type="scientific">Streptomyces corynorhini</name>
    <dbReference type="NCBI Taxonomy" id="2282652"/>
    <lineage>
        <taxon>Bacteria</taxon>
        <taxon>Bacillati</taxon>
        <taxon>Actinomycetota</taxon>
        <taxon>Actinomycetes</taxon>
        <taxon>Kitasatosporales</taxon>
        <taxon>Streptomycetaceae</taxon>
        <taxon>Streptomyces</taxon>
    </lineage>
</organism>
<keyword evidence="3" id="KW-1185">Reference proteome</keyword>
<dbReference type="AlphaFoldDB" id="A0A370B5L1"/>
<dbReference type="CDD" id="cd16936">
    <property type="entry name" value="HATPase_RsbW-like"/>
    <property type="match status" value="1"/>
</dbReference>
<dbReference type="Gene3D" id="3.30.565.10">
    <property type="entry name" value="Histidine kinase-like ATPase, C-terminal domain"/>
    <property type="match status" value="1"/>
</dbReference>
<dbReference type="Proteomes" id="UP000253741">
    <property type="component" value="Unassembled WGS sequence"/>
</dbReference>
<protein>
    <submittedName>
        <fullName evidence="2">ATP-binding protein</fullName>
    </submittedName>
</protein>
<keyword evidence="2" id="KW-0067">ATP-binding</keyword>
<dbReference type="SUPFAM" id="SSF55874">
    <property type="entry name" value="ATPase domain of HSP90 chaperone/DNA topoisomerase II/histidine kinase"/>
    <property type="match status" value="1"/>
</dbReference>
<accession>A0A370B5L1</accession>
<dbReference type="PANTHER" id="PTHR35526">
    <property type="entry name" value="ANTI-SIGMA-F FACTOR RSBW-RELATED"/>
    <property type="match status" value="1"/>
</dbReference>